<sequence>MALETFKIVNNIAPPVLSDLVVKKSTGINFRYSNLLKVPPVRTTAYGKNSFKYAAPVLWNSLTDHFRTCSSFGQFKTLISTWSGKDCKCIACDSG</sequence>
<evidence type="ECO:0000313" key="1">
    <source>
        <dbReference type="EMBL" id="KAH3780126.1"/>
    </source>
</evidence>
<gene>
    <name evidence="1" type="ORF">DPMN_157936</name>
</gene>
<proteinExistence type="predicted"/>
<keyword evidence="2" id="KW-1185">Reference proteome</keyword>
<protein>
    <submittedName>
        <fullName evidence="1">Uncharacterized protein</fullName>
    </submittedName>
</protein>
<comment type="caution">
    <text evidence="1">The sequence shown here is derived from an EMBL/GenBank/DDBJ whole genome shotgun (WGS) entry which is preliminary data.</text>
</comment>
<accession>A0A9D4ILI5</accession>
<dbReference type="Proteomes" id="UP000828390">
    <property type="component" value="Unassembled WGS sequence"/>
</dbReference>
<dbReference type="AlphaFoldDB" id="A0A9D4ILI5"/>
<reference evidence="1" key="1">
    <citation type="journal article" date="2019" name="bioRxiv">
        <title>The Genome of the Zebra Mussel, Dreissena polymorpha: A Resource for Invasive Species Research.</title>
        <authorList>
            <person name="McCartney M.A."/>
            <person name="Auch B."/>
            <person name="Kono T."/>
            <person name="Mallez S."/>
            <person name="Zhang Y."/>
            <person name="Obille A."/>
            <person name="Becker A."/>
            <person name="Abrahante J.E."/>
            <person name="Garbe J."/>
            <person name="Badalamenti J.P."/>
            <person name="Herman A."/>
            <person name="Mangelson H."/>
            <person name="Liachko I."/>
            <person name="Sullivan S."/>
            <person name="Sone E.D."/>
            <person name="Koren S."/>
            <person name="Silverstein K.A.T."/>
            <person name="Beckman K.B."/>
            <person name="Gohl D.M."/>
        </authorList>
    </citation>
    <scope>NUCLEOTIDE SEQUENCE</scope>
    <source>
        <strain evidence="1">Duluth1</strain>
        <tissue evidence="1">Whole animal</tissue>
    </source>
</reference>
<reference evidence="1" key="2">
    <citation type="submission" date="2020-11" db="EMBL/GenBank/DDBJ databases">
        <authorList>
            <person name="McCartney M.A."/>
            <person name="Auch B."/>
            <person name="Kono T."/>
            <person name="Mallez S."/>
            <person name="Becker A."/>
            <person name="Gohl D.M."/>
            <person name="Silverstein K.A.T."/>
            <person name="Koren S."/>
            <person name="Bechman K.B."/>
            <person name="Herman A."/>
            <person name="Abrahante J.E."/>
            <person name="Garbe J."/>
        </authorList>
    </citation>
    <scope>NUCLEOTIDE SEQUENCE</scope>
    <source>
        <strain evidence="1">Duluth1</strain>
        <tissue evidence="1">Whole animal</tissue>
    </source>
</reference>
<organism evidence="1 2">
    <name type="scientific">Dreissena polymorpha</name>
    <name type="common">Zebra mussel</name>
    <name type="synonym">Mytilus polymorpha</name>
    <dbReference type="NCBI Taxonomy" id="45954"/>
    <lineage>
        <taxon>Eukaryota</taxon>
        <taxon>Metazoa</taxon>
        <taxon>Spiralia</taxon>
        <taxon>Lophotrochozoa</taxon>
        <taxon>Mollusca</taxon>
        <taxon>Bivalvia</taxon>
        <taxon>Autobranchia</taxon>
        <taxon>Heteroconchia</taxon>
        <taxon>Euheterodonta</taxon>
        <taxon>Imparidentia</taxon>
        <taxon>Neoheterodontei</taxon>
        <taxon>Myida</taxon>
        <taxon>Dreissenoidea</taxon>
        <taxon>Dreissenidae</taxon>
        <taxon>Dreissena</taxon>
    </lineage>
</organism>
<dbReference type="EMBL" id="JAIWYP010000008">
    <property type="protein sequence ID" value="KAH3780126.1"/>
    <property type="molecule type" value="Genomic_DNA"/>
</dbReference>
<evidence type="ECO:0000313" key="2">
    <source>
        <dbReference type="Proteomes" id="UP000828390"/>
    </source>
</evidence>
<name>A0A9D4ILI5_DREPO</name>